<gene>
    <name evidence="12" type="ORF">ENT73_03550</name>
</gene>
<feature type="transmembrane region" description="Helical" evidence="9">
    <location>
        <begin position="6"/>
        <end position="27"/>
    </location>
</feature>
<evidence type="ECO:0000256" key="8">
    <source>
        <dbReference type="SAM" id="Coils"/>
    </source>
</evidence>
<protein>
    <submittedName>
        <fullName evidence="12">Methyl-accepting chemotaxis protein</fullName>
    </submittedName>
</protein>
<keyword evidence="4 9" id="KW-0472">Membrane</keyword>
<dbReference type="GO" id="GO:0004888">
    <property type="term" value="F:transmembrane signaling receptor activity"/>
    <property type="evidence" value="ECO:0007669"/>
    <property type="project" value="InterPro"/>
</dbReference>
<evidence type="ECO:0000256" key="7">
    <source>
        <dbReference type="PROSITE-ProRule" id="PRU00284"/>
    </source>
</evidence>
<dbReference type="Gene3D" id="1.10.287.950">
    <property type="entry name" value="Methyl-accepting chemotaxis protein"/>
    <property type="match status" value="1"/>
</dbReference>
<dbReference type="SMART" id="SM00304">
    <property type="entry name" value="HAMP"/>
    <property type="match status" value="1"/>
</dbReference>
<dbReference type="PRINTS" id="PR00260">
    <property type="entry name" value="CHEMTRNSDUCR"/>
</dbReference>
<keyword evidence="3 9" id="KW-1133">Transmembrane helix</keyword>
<dbReference type="AlphaFoldDB" id="A0A832GKT7"/>
<name>A0A832GKT7_9BACT</name>
<evidence type="ECO:0000256" key="1">
    <source>
        <dbReference type="ARBA" id="ARBA00004141"/>
    </source>
</evidence>
<keyword evidence="2 9" id="KW-0812">Transmembrane</keyword>
<sequence>MKIVNKIRLIFVVFFIFSFLSLFVTLWELKKMEMDGKLINYTARLRAISQRLVKYVYAHHLGLQSDDYLQVYTERMDKIIKGILHGDAELGIPKVTEDKLLERLKEIEQEWKRYQDLLVKAKMDPNYIAPLFNESENVIKQIDNFVNLTEQHSEKKVQILKNTQIILFILVFLIVIANMIFAHLHLTNPINKLVKDIKEFGKGNLDINFTCKGKGDEIEELCNSLENMKYNLSELIRKILETSKDIVNFSDDLKLIAETVSKECKELREKEEFMSKFSEDMSNSLLQASTKSIETFNIIQETLDRSNKGKDLVEDAYAIIEKMNSENMVLNETADKLSSSSREIGQIANLIQDIAEQTKLLALNAAIEAARAGEHGKGFAVVAEEVKRLADATSKAALDISEKISNLQKEASEVSQILSQLSQEIVKSNESVTNLRDIFLLIAEGNQKGYEYMLEVAQSNDLLSSLSLEVSNGVKEVFRFAQTMEENTVNLNKTVNALKEIAEILNDRIAMLKVTN</sequence>
<evidence type="ECO:0000256" key="2">
    <source>
        <dbReference type="ARBA" id="ARBA00022692"/>
    </source>
</evidence>
<evidence type="ECO:0000256" key="4">
    <source>
        <dbReference type="ARBA" id="ARBA00023136"/>
    </source>
</evidence>
<evidence type="ECO:0000313" key="12">
    <source>
        <dbReference type="EMBL" id="HGV55143.1"/>
    </source>
</evidence>
<dbReference type="GO" id="GO:0006935">
    <property type="term" value="P:chemotaxis"/>
    <property type="evidence" value="ECO:0007669"/>
    <property type="project" value="InterPro"/>
</dbReference>
<evidence type="ECO:0000256" key="5">
    <source>
        <dbReference type="ARBA" id="ARBA00023224"/>
    </source>
</evidence>
<dbReference type="PROSITE" id="PS50885">
    <property type="entry name" value="HAMP"/>
    <property type="match status" value="1"/>
</dbReference>
<dbReference type="PROSITE" id="PS50111">
    <property type="entry name" value="CHEMOTAXIS_TRANSDUC_2"/>
    <property type="match status" value="1"/>
</dbReference>
<evidence type="ECO:0000259" key="10">
    <source>
        <dbReference type="PROSITE" id="PS50111"/>
    </source>
</evidence>
<feature type="domain" description="Methyl-accepting transducer" evidence="10">
    <location>
        <begin position="242"/>
        <end position="478"/>
    </location>
</feature>
<organism evidence="12">
    <name type="scientific">Caldimicrobium thiodismutans</name>
    <dbReference type="NCBI Taxonomy" id="1653476"/>
    <lineage>
        <taxon>Bacteria</taxon>
        <taxon>Pseudomonadati</taxon>
        <taxon>Thermodesulfobacteriota</taxon>
        <taxon>Thermodesulfobacteria</taxon>
        <taxon>Thermodesulfobacteriales</taxon>
        <taxon>Thermodesulfobacteriaceae</taxon>
        <taxon>Caldimicrobium</taxon>
    </lineage>
</organism>
<dbReference type="InterPro" id="IPR003660">
    <property type="entry name" value="HAMP_dom"/>
</dbReference>
<accession>A0A832GKT7</accession>
<dbReference type="Pfam" id="PF00015">
    <property type="entry name" value="MCPsignal"/>
    <property type="match status" value="1"/>
</dbReference>
<dbReference type="SMART" id="SM00283">
    <property type="entry name" value="MA"/>
    <property type="match status" value="1"/>
</dbReference>
<feature type="domain" description="HAMP" evidence="11">
    <location>
        <begin position="184"/>
        <end position="237"/>
    </location>
</feature>
<feature type="coiled-coil region" evidence="8">
    <location>
        <begin position="218"/>
        <end position="270"/>
    </location>
</feature>
<reference evidence="12" key="1">
    <citation type="journal article" date="2020" name="mSystems">
        <title>Genome- and Community-Level Interaction Insights into Carbon Utilization and Element Cycling Functions of Hydrothermarchaeota in Hydrothermal Sediment.</title>
        <authorList>
            <person name="Zhou Z."/>
            <person name="Liu Y."/>
            <person name="Xu W."/>
            <person name="Pan J."/>
            <person name="Luo Z.H."/>
            <person name="Li M."/>
        </authorList>
    </citation>
    <scope>NUCLEOTIDE SEQUENCE [LARGE SCALE GENOMIC DNA]</scope>
    <source>
        <strain evidence="12">SpSt-605</strain>
    </source>
</reference>
<dbReference type="InterPro" id="IPR004089">
    <property type="entry name" value="MCPsignal_dom"/>
</dbReference>
<dbReference type="Pfam" id="PF13675">
    <property type="entry name" value="PilJ"/>
    <property type="match status" value="1"/>
</dbReference>
<dbReference type="SUPFAM" id="SSF58104">
    <property type="entry name" value="Methyl-accepting chemotaxis protein (MCP) signaling domain"/>
    <property type="match status" value="1"/>
</dbReference>
<keyword evidence="5 7" id="KW-0807">Transducer</keyword>
<dbReference type="InterPro" id="IPR004090">
    <property type="entry name" value="Chemotax_Me-accpt_rcpt"/>
</dbReference>
<comment type="subcellular location">
    <subcellularLocation>
        <location evidence="1">Membrane</location>
        <topology evidence="1">Multi-pass membrane protein</topology>
    </subcellularLocation>
</comment>
<dbReference type="GO" id="GO:0007165">
    <property type="term" value="P:signal transduction"/>
    <property type="evidence" value="ECO:0007669"/>
    <property type="project" value="UniProtKB-KW"/>
</dbReference>
<dbReference type="EMBL" id="DSZU01000059">
    <property type="protein sequence ID" value="HGV55143.1"/>
    <property type="molecule type" value="Genomic_DNA"/>
</dbReference>
<comment type="similarity">
    <text evidence="6">Belongs to the methyl-accepting chemotaxis (MCP) protein family.</text>
</comment>
<proteinExistence type="inferred from homology"/>
<comment type="caution">
    <text evidence="12">The sequence shown here is derived from an EMBL/GenBank/DDBJ whole genome shotgun (WGS) entry which is preliminary data.</text>
</comment>
<dbReference type="CDD" id="cd06225">
    <property type="entry name" value="HAMP"/>
    <property type="match status" value="1"/>
</dbReference>
<feature type="coiled-coil region" evidence="8">
    <location>
        <begin position="97"/>
        <end position="124"/>
    </location>
</feature>
<dbReference type="GO" id="GO:0016020">
    <property type="term" value="C:membrane"/>
    <property type="evidence" value="ECO:0007669"/>
    <property type="project" value="UniProtKB-SubCell"/>
</dbReference>
<keyword evidence="8" id="KW-0175">Coiled coil</keyword>
<evidence type="ECO:0000259" key="11">
    <source>
        <dbReference type="PROSITE" id="PS50885"/>
    </source>
</evidence>
<dbReference type="PANTHER" id="PTHR32089:SF112">
    <property type="entry name" value="LYSOZYME-LIKE PROTEIN-RELATED"/>
    <property type="match status" value="1"/>
</dbReference>
<dbReference type="PANTHER" id="PTHR32089">
    <property type="entry name" value="METHYL-ACCEPTING CHEMOTAXIS PROTEIN MCPB"/>
    <property type="match status" value="1"/>
</dbReference>
<evidence type="ECO:0000256" key="3">
    <source>
        <dbReference type="ARBA" id="ARBA00022989"/>
    </source>
</evidence>
<dbReference type="InterPro" id="IPR029095">
    <property type="entry name" value="NarX-like_N"/>
</dbReference>
<evidence type="ECO:0000256" key="6">
    <source>
        <dbReference type="ARBA" id="ARBA00029447"/>
    </source>
</evidence>
<dbReference type="Pfam" id="PF00672">
    <property type="entry name" value="HAMP"/>
    <property type="match status" value="1"/>
</dbReference>
<evidence type="ECO:0000256" key="9">
    <source>
        <dbReference type="SAM" id="Phobius"/>
    </source>
</evidence>
<feature type="transmembrane region" description="Helical" evidence="9">
    <location>
        <begin position="165"/>
        <end position="186"/>
    </location>
</feature>